<dbReference type="SUPFAM" id="SSF81383">
    <property type="entry name" value="F-box domain"/>
    <property type="match status" value="1"/>
</dbReference>
<feature type="domain" description="F-box" evidence="2">
    <location>
        <begin position="4"/>
        <end position="51"/>
    </location>
</feature>
<dbReference type="SMART" id="SM00367">
    <property type="entry name" value="LRR_CC"/>
    <property type="match status" value="3"/>
</dbReference>
<dbReference type="GO" id="GO:0019005">
    <property type="term" value="C:SCF ubiquitin ligase complex"/>
    <property type="evidence" value="ECO:0007669"/>
    <property type="project" value="TreeGrafter"/>
</dbReference>
<dbReference type="RefSeq" id="XP_014247492.1">
    <property type="nucleotide sequence ID" value="XM_014392006.1"/>
</dbReference>
<dbReference type="EnsemblMetazoa" id="XM_014392006.1">
    <property type="protein sequence ID" value="XP_014247492.1"/>
    <property type="gene ID" value="LOC106665531"/>
</dbReference>
<proteinExistence type="predicted"/>
<dbReference type="InterPro" id="IPR036047">
    <property type="entry name" value="F-box-like_dom_sf"/>
</dbReference>
<dbReference type="Proteomes" id="UP000494040">
    <property type="component" value="Unassembled WGS sequence"/>
</dbReference>
<dbReference type="SMART" id="SM00256">
    <property type="entry name" value="FBOX"/>
    <property type="match status" value="1"/>
</dbReference>
<sequence>MSSWPYIESLPDEVLYQIFSLLTVQEIKLKVALVCKRWNELSRNPRLIKKLEFGPSLHTDTVISVLRRCYSLRDLKFFCRRDINDLLTEVALSNLKLTRLKINSSRDNRLTDINTGILLNVLRSCTQLGELTVKRCSFEDPDEFYKNVGPLLPHAKIINFNHNLQLGSEQLTELINYLRPVEDLRIYCLSFNRIGSVTPYSDRPVLQLLSKMCGTLRVLKLNMLGLGDAVMASISECTLLRALHMYRVVNIHDESLLLITRLPHLETLVVTVPRAITSAGWRNVITHENMKNMKVLTISNSHAIDDSVLTSIARSCRNLEKISLPGCRKVSNIGLNSLMVSCNKLEYLNLFSTKSSVSETFPAIPDLLPNLKTLIYRPVDRQNQDFANLTHRMPNLKMTSVYRYI</sequence>
<dbReference type="GeneID" id="106665531"/>
<dbReference type="Gene3D" id="3.80.10.10">
    <property type="entry name" value="Ribonuclease Inhibitor"/>
    <property type="match status" value="2"/>
</dbReference>
<dbReference type="AlphaFoldDB" id="A0A8I6RQ20"/>
<dbReference type="OMA" id="ANIAHRC"/>
<name>A0A8I6RQ20_CIMLE</name>
<accession>A0A8I6RQ20</accession>
<dbReference type="OrthoDB" id="10257471at2759"/>
<organism evidence="3 4">
    <name type="scientific">Cimex lectularius</name>
    <name type="common">Bed bug</name>
    <name type="synonym">Acanthia lectularia</name>
    <dbReference type="NCBI Taxonomy" id="79782"/>
    <lineage>
        <taxon>Eukaryota</taxon>
        <taxon>Metazoa</taxon>
        <taxon>Ecdysozoa</taxon>
        <taxon>Arthropoda</taxon>
        <taxon>Hexapoda</taxon>
        <taxon>Insecta</taxon>
        <taxon>Pterygota</taxon>
        <taxon>Neoptera</taxon>
        <taxon>Paraneoptera</taxon>
        <taxon>Hemiptera</taxon>
        <taxon>Heteroptera</taxon>
        <taxon>Panheteroptera</taxon>
        <taxon>Cimicomorpha</taxon>
        <taxon>Cimicidae</taxon>
        <taxon>Cimex</taxon>
    </lineage>
</organism>
<reference evidence="3" key="1">
    <citation type="submission" date="2022-01" db="UniProtKB">
        <authorList>
            <consortium name="EnsemblMetazoa"/>
        </authorList>
    </citation>
    <scope>IDENTIFICATION</scope>
</reference>
<protein>
    <recommendedName>
        <fullName evidence="2">F-box domain-containing protein</fullName>
    </recommendedName>
</protein>
<evidence type="ECO:0000313" key="3">
    <source>
        <dbReference type="EnsemblMetazoa" id="XP_014247492.1"/>
    </source>
</evidence>
<dbReference type="KEGG" id="clec:106665531"/>
<keyword evidence="4" id="KW-1185">Reference proteome</keyword>
<dbReference type="PANTHER" id="PTHR13318">
    <property type="entry name" value="PARTNER OF PAIRED, ISOFORM B-RELATED"/>
    <property type="match status" value="1"/>
</dbReference>
<dbReference type="PROSITE" id="PS50181">
    <property type="entry name" value="FBOX"/>
    <property type="match status" value="1"/>
</dbReference>
<keyword evidence="1" id="KW-0833">Ubl conjugation pathway</keyword>
<dbReference type="GO" id="GO:0031146">
    <property type="term" value="P:SCF-dependent proteasomal ubiquitin-dependent protein catabolic process"/>
    <property type="evidence" value="ECO:0007669"/>
    <property type="project" value="TreeGrafter"/>
</dbReference>
<dbReference type="InterPro" id="IPR006553">
    <property type="entry name" value="Leu-rich_rpt_Cys-con_subtyp"/>
</dbReference>
<dbReference type="SUPFAM" id="SSF52047">
    <property type="entry name" value="RNI-like"/>
    <property type="match status" value="1"/>
</dbReference>
<dbReference type="Pfam" id="PF12937">
    <property type="entry name" value="F-box-like"/>
    <property type="match status" value="1"/>
</dbReference>
<dbReference type="InterPro" id="IPR032675">
    <property type="entry name" value="LRR_dom_sf"/>
</dbReference>
<evidence type="ECO:0000256" key="1">
    <source>
        <dbReference type="ARBA" id="ARBA00022786"/>
    </source>
</evidence>
<dbReference type="InterPro" id="IPR001810">
    <property type="entry name" value="F-box_dom"/>
</dbReference>
<evidence type="ECO:0000259" key="2">
    <source>
        <dbReference type="PROSITE" id="PS50181"/>
    </source>
</evidence>
<evidence type="ECO:0000313" key="4">
    <source>
        <dbReference type="Proteomes" id="UP000494040"/>
    </source>
</evidence>